<feature type="domain" description="Soluble ligand binding" evidence="17">
    <location>
        <begin position="401"/>
        <end position="446"/>
    </location>
</feature>
<keyword evidence="13" id="KW-0998">Cell outer membrane</keyword>
<keyword evidence="10" id="KW-0626">Porin</keyword>
<evidence type="ECO:0000313" key="19">
    <source>
        <dbReference type="EMBL" id="RAJ97580.1"/>
    </source>
</evidence>
<keyword evidence="6" id="KW-0812">Transmembrane</keyword>
<dbReference type="Proteomes" id="UP000248790">
    <property type="component" value="Unassembled WGS sequence"/>
</dbReference>
<dbReference type="Pfam" id="PF22461">
    <property type="entry name" value="SLBB_2"/>
    <property type="match status" value="2"/>
</dbReference>
<keyword evidence="12" id="KW-0564">Palmitate</keyword>
<evidence type="ECO:0000256" key="9">
    <source>
        <dbReference type="ARBA" id="ARBA00023065"/>
    </source>
</evidence>
<sequence length="783" mass="87226">MFSPGRKVQRGKLWFGLLIIFSVLRVQPAIYAQTVENLSDDQVRQFIEQAQKSGLSEIQIEQLALERGFTQADIKKMRARVAELNNYSVQEPQTVSTGDSREQTDKASLSTAPPSRPEAAENKLPVFGANLFANSNLTFEPNLRIPTPKNYQIGPDDELIIDIYGNAQRNYRAKVSPEGAVKLENLIPVYVNGLTIEQAEQRIVSRLRQVYAGLNTTASGILASVTLGSIRSIKVTLIGQVVKPGTYTLSSLATVFNALYVAGGPDPDRGSFRDIRVYRGNRLIRTLDIYDFLLRADQKDNIRLQDQDIVFINHYETRVQLTGEVKQPAIYEVQQGELLKNVLAFAGGFTEKAYTASLTLRRNTPKELQIFTVPAADIPAFVPQRGDLYTVGAIIERYENRVTINGAVFRPGVYALQKNSSLRQLIATAEGLREDAFLNRATIRRLRENLDPELIAVDLGKLMRGEVPDIMLQREDVVEIPAFSDLRENRVVTIMGAVNRPGPYAYADSMSVANLIVLAGGFTDGATASRIEIARRVRKDTADLPQTQNVRIFQFELNDQLRLTEADARFVLSPFDQVFVRTSSRYEAQKTVIITGEVPYPGAYPIRDKSERITELINRAGGLRPEAYLKATRFIRNQELVSVNISEIIARPSDSGNLLLLAGDSIHIPRKIELVKIRGEVLNPSVVDFSYRKSIKSYVSESGGFNSKAFRRKLYVIYANGKAKHTRGFLGIRDYPDPEPGMEVVVPSKPSKTESKLSPAERVAVMTGITSLAAVVLAIIRLF</sequence>
<feature type="domain" description="Polysaccharide export protein N-terminal" evidence="16">
    <location>
        <begin position="146"/>
        <end position="211"/>
    </location>
</feature>
<evidence type="ECO:0000313" key="20">
    <source>
        <dbReference type="Proteomes" id="UP000248790"/>
    </source>
</evidence>
<organism evidence="19 20">
    <name type="scientific">Larkinella arboricola</name>
    <dbReference type="NCBI Taxonomy" id="643671"/>
    <lineage>
        <taxon>Bacteria</taxon>
        <taxon>Pseudomonadati</taxon>
        <taxon>Bacteroidota</taxon>
        <taxon>Cytophagia</taxon>
        <taxon>Cytophagales</taxon>
        <taxon>Spirosomataceae</taxon>
        <taxon>Larkinella</taxon>
    </lineage>
</organism>
<comment type="subcellular location">
    <subcellularLocation>
        <location evidence="1">Cell outer membrane</location>
        <topology evidence="1">Multi-pass membrane protein</topology>
    </subcellularLocation>
</comment>
<dbReference type="Pfam" id="PF10531">
    <property type="entry name" value="SLBB"/>
    <property type="match status" value="3"/>
</dbReference>
<evidence type="ECO:0000256" key="1">
    <source>
        <dbReference type="ARBA" id="ARBA00004571"/>
    </source>
</evidence>
<feature type="domain" description="Soluble ligand binding" evidence="17">
    <location>
        <begin position="491"/>
        <end position="538"/>
    </location>
</feature>
<reference evidence="19 20" key="1">
    <citation type="submission" date="2018-06" db="EMBL/GenBank/DDBJ databases">
        <title>Genomic Encyclopedia of Archaeal and Bacterial Type Strains, Phase II (KMG-II): from individual species to whole genera.</title>
        <authorList>
            <person name="Goeker M."/>
        </authorList>
    </citation>
    <scope>NUCLEOTIDE SEQUENCE [LARGE SCALE GENOMIC DNA]</scope>
    <source>
        <strain evidence="19 20">DSM 21851</strain>
    </source>
</reference>
<dbReference type="GO" id="GO:0046930">
    <property type="term" value="C:pore complex"/>
    <property type="evidence" value="ECO:0007669"/>
    <property type="project" value="UniProtKB-KW"/>
</dbReference>
<dbReference type="InterPro" id="IPR054765">
    <property type="entry name" value="SLBB_dom"/>
</dbReference>
<evidence type="ECO:0000259" key="17">
    <source>
        <dbReference type="Pfam" id="PF10531"/>
    </source>
</evidence>
<keyword evidence="11" id="KW-0472">Membrane</keyword>
<evidence type="ECO:0000256" key="14">
    <source>
        <dbReference type="ARBA" id="ARBA00023288"/>
    </source>
</evidence>
<evidence type="ECO:0000256" key="4">
    <source>
        <dbReference type="ARBA" id="ARBA00022452"/>
    </source>
</evidence>
<evidence type="ECO:0000256" key="11">
    <source>
        <dbReference type="ARBA" id="ARBA00023136"/>
    </source>
</evidence>
<proteinExistence type="inferred from homology"/>
<dbReference type="PANTHER" id="PTHR33619">
    <property type="entry name" value="POLYSACCHARIDE EXPORT PROTEIN GFCE-RELATED"/>
    <property type="match status" value="1"/>
</dbReference>
<evidence type="ECO:0000256" key="3">
    <source>
        <dbReference type="ARBA" id="ARBA00022448"/>
    </source>
</evidence>
<keyword evidence="4" id="KW-1134">Transmembrane beta strand</keyword>
<protein>
    <submittedName>
        <fullName evidence="19">Protein involved in polysaccharide export with SLBB domain</fullName>
    </submittedName>
</protein>
<evidence type="ECO:0000256" key="12">
    <source>
        <dbReference type="ARBA" id="ARBA00023139"/>
    </source>
</evidence>
<keyword evidence="9" id="KW-0406">Ion transport</keyword>
<dbReference type="GO" id="GO:0006811">
    <property type="term" value="P:monoatomic ion transport"/>
    <property type="evidence" value="ECO:0007669"/>
    <property type="project" value="UniProtKB-KW"/>
</dbReference>
<keyword evidence="5" id="KW-0762">Sugar transport</keyword>
<evidence type="ECO:0000256" key="13">
    <source>
        <dbReference type="ARBA" id="ARBA00023237"/>
    </source>
</evidence>
<evidence type="ECO:0000259" key="16">
    <source>
        <dbReference type="Pfam" id="PF02563"/>
    </source>
</evidence>
<feature type="domain" description="SLBB" evidence="18">
    <location>
        <begin position="234"/>
        <end position="312"/>
    </location>
</feature>
<dbReference type="AlphaFoldDB" id="A0A327WYG1"/>
<dbReference type="PANTHER" id="PTHR33619:SF3">
    <property type="entry name" value="POLYSACCHARIDE EXPORT PROTEIN GFCE-RELATED"/>
    <property type="match status" value="1"/>
</dbReference>
<dbReference type="InterPro" id="IPR003715">
    <property type="entry name" value="Poly_export_N"/>
</dbReference>
<dbReference type="GO" id="GO:0015288">
    <property type="term" value="F:porin activity"/>
    <property type="evidence" value="ECO:0007669"/>
    <property type="project" value="UniProtKB-KW"/>
</dbReference>
<accession>A0A327WYG1</accession>
<dbReference type="Pfam" id="PF02563">
    <property type="entry name" value="Poly_export"/>
    <property type="match status" value="1"/>
</dbReference>
<dbReference type="Gene3D" id="3.10.560.10">
    <property type="entry name" value="Outer membrane lipoprotein wza domain like"/>
    <property type="match status" value="6"/>
</dbReference>
<comment type="caution">
    <text evidence="19">The sequence shown here is derived from an EMBL/GenBank/DDBJ whole genome shotgun (WGS) entry which is preliminary data.</text>
</comment>
<evidence type="ECO:0000256" key="10">
    <source>
        <dbReference type="ARBA" id="ARBA00023114"/>
    </source>
</evidence>
<dbReference type="GO" id="GO:0009279">
    <property type="term" value="C:cell outer membrane"/>
    <property type="evidence" value="ECO:0007669"/>
    <property type="project" value="UniProtKB-SubCell"/>
</dbReference>
<feature type="region of interest" description="Disordered" evidence="15">
    <location>
        <begin position="90"/>
        <end position="120"/>
    </location>
</feature>
<keyword evidence="20" id="KW-1185">Reference proteome</keyword>
<keyword evidence="3" id="KW-0813">Transport</keyword>
<evidence type="ECO:0000256" key="2">
    <source>
        <dbReference type="ARBA" id="ARBA00009450"/>
    </source>
</evidence>
<evidence type="ECO:0000256" key="8">
    <source>
        <dbReference type="ARBA" id="ARBA00023047"/>
    </source>
</evidence>
<keyword evidence="7" id="KW-0732">Signal</keyword>
<keyword evidence="8" id="KW-0625">Polysaccharide transport</keyword>
<dbReference type="EMBL" id="QLMC01000003">
    <property type="protein sequence ID" value="RAJ97580.1"/>
    <property type="molecule type" value="Genomic_DNA"/>
</dbReference>
<evidence type="ECO:0000256" key="5">
    <source>
        <dbReference type="ARBA" id="ARBA00022597"/>
    </source>
</evidence>
<evidence type="ECO:0000256" key="6">
    <source>
        <dbReference type="ARBA" id="ARBA00022692"/>
    </source>
</evidence>
<name>A0A327WYG1_LARAB</name>
<dbReference type="InterPro" id="IPR049712">
    <property type="entry name" value="Poly_export"/>
</dbReference>
<gene>
    <name evidence="19" type="ORF">LX87_02482</name>
</gene>
<keyword evidence="14" id="KW-0449">Lipoprotein</keyword>
<dbReference type="GO" id="GO:0015159">
    <property type="term" value="F:polysaccharide transmembrane transporter activity"/>
    <property type="evidence" value="ECO:0007669"/>
    <property type="project" value="InterPro"/>
</dbReference>
<comment type="similarity">
    <text evidence="2">Belongs to the BexD/CtrA/VexA family.</text>
</comment>
<evidence type="ECO:0000256" key="15">
    <source>
        <dbReference type="SAM" id="MobiDB-lite"/>
    </source>
</evidence>
<feature type="domain" description="SLBB" evidence="18">
    <location>
        <begin position="590"/>
        <end position="668"/>
    </location>
</feature>
<dbReference type="InterPro" id="IPR019554">
    <property type="entry name" value="Soluble_ligand-bd"/>
</dbReference>
<evidence type="ECO:0000259" key="18">
    <source>
        <dbReference type="Pfam" id="PF22461"/>
    </source>
</evidence>
<evidence type="ECO:0000256" key="7">
    <source>
        <dbReference type="ARBA" id="ARBA00022729"/>
    </source>
</evidence>
<feature type="domain" description="Soluble ligand binding" evidence="17">
    <location>
        <begin position="318"/>
        <end position="362"/>
    </location>
</feature>